<reference evidence="3" key="1">
    <citation type="journal article" date="2019" name="Int. J. Syst. Evol. Microbiol.">
        <title>The Global Catalogue of Microorganisms (GCM) 10K type strain sequencing project: providing services to taxonomists for standard genome sequencing and annotation.</title>
        <authorList>
            <consortium name="The Broad Institute Genomics Platform"/>
            <consortium name="The Broad Institute Genome Sequencing Center for Infectious Disease"/>
            <person name="Wu L."/>
            <person name="Ma J."/>
        </authorList>
    </citation>
    <scope>NUCLEOTIDE SEQUENCE [LARGE SCALE GENOMIC DNA]</scope>
    <source>
        <strain evidence="3">CGMCC 1.15053</strain>
    </source>
</reference>
<dbReference type="Pfam" id="PF02368">
    <property type="entry name" value="Big_2"/>
    <property type="match status" value="1"/>
</dbReference>
<dbReference type="InterPro" id="IPR008964">
    <property type="entry name" value="Invasin/intimin_cell_adhesion"/>
</dbReference>
<comment type="caution">
    <text evidence="2">The sequence shown here is derived from an EMBL/GenBank/DDBJ whole genome shotgun (WGS) entry which is preliminary data.</text>
</comment>
<feature type="domain" description="BIG2" evidence="1">
    <location>
        <begin position="90"/>
        <end position="133"/>
    </location>
</feature>
<dbReference type="Proteomes" id="UP001595979">
    <property type="component" value="Unassembled WGS sequence"/>
</dbReference>
<organism evidence="2 3">
    <name type="scientific">Deinococcus petrolearius</name>
    <dbReference type="NCBI Taxonomy" id="1751295"/>
    <lineage>
        <taxon>Bacteria</taxon>
        <taxon>Thermotogati</taxon>
        <taxon>Deinococcota</taxon>
        <taxon>Deinococci</taxon>
        <taxon>Deinococcales</taxon>
        <taxon>Deinococcaceae</taxon>
        <taxon>Deinococcus</taxon>
    </lineage>
</organism>
<name>A0ABW1DIU2_9DEIO</name>
<dbReference type="InterPro" id="IPR003343">
    <property type="entry name" value="Big_2"/>
</dbReference>
<keyword evidence="3" id="KW-1185">Reference proteome</keyword>
<dbReference type="SUPFAM" id="SSF49373">
    <property type="entry name" value="Invasin/intimin cell-adhesion fragments"/>
    <property type="match status" value="1"/>
</dbReference>
<accession>A0ABW1DIU2</accession>
<dbReference type="RefSeq" id="WP_380048924.1">
    <property type="nucleotide sequence ID" value="NZ_JBHSOH010000009.1"/>
</dbReference>
<dbReference type="Gene3D" id="2.60.40.1080">
    <property type="match status" value="1"/>
</dbReference>
<sequence>MEDNGLHVTQEQPGLFTVSVQRQWYRPVTLRRVRVEENKCGPVKPTLLTIRLTPVPNAPTVRRFVVLGPRDLRVGSWPFYQRYTAFVDAPAGQREVVWSSSNPDVATVDQTGMLRSVCSREGGWTKITATLKTDPARQASLRFGTGGGGMVCPRGKVDR</sequence>
<protein>
    <submittedName>
        <fullName evidence="2">Ig domain-containing protein</fullName>
    </submittedName>
</protein>
<gene>
    <name evidence="2" type="ORF">ACFPQ6_10100</name>
</gene>
<evidence type="ECO:0000313" key="2">
    <source>
        <dbReference type="EMBL" id="MFC5848663.1"/>
    </source>
</evidence>
<dbReference type="EMBL" id="JBHSOH010000009">
    <property type="protein sequence ID" value="MFC5848663.1"/>
    <property type="molecule type" value="Genomic_DNA"/>
</dbReference>
<evidence type="ECO:0000259" key="1">
    <source>
        <dbReference type="Pfam" id="PF02368"/>
    </source>
</evidence>
<evidence type="ECO:0000313" key="3">
    <source>
        <dbReference type="Proteomes" id="UP001595979"/>
    </source>
</evidence>
<proteinExistence type="predicted"/>